<keyword evidence="1" id="KW-0472">Membrane</keyword>
<sequence>MVVASSLGLCCVLSLALLETSPTAFLVGLVLAGILAPVYAAYLLFLDPLEHEPPWLLGLALAWGAGVATLSGGAATALLEAMTGTVLALDSDVSDTLGTIIFAPLTEEAAKGAFVFALFLLARHEFDDVLDGIVYGGLVGLGFAVVEDLIYYAAAFLEEGLSGVGLPFLVRGVLTGFGHPLFTAVTGLGLGLAVQARSSALRWLAPFAGLVGAILLHALWNGGVTLAQYDESGLLALLMLLGYPLLVLLPGAIGLAVLAVAQARRRARDVRRYLAEAVQLGLADTEDLAVLTSPWRRRARQLRYLTRYGGRAFWLRRRMDIALVDWAYRHWHRERGERLPRYLATFEAEAIAARIRRWRLELSTLLAAGTG</sequence>
<dbReference type="EMBL" id="CP001275">
    <property type="protein sequence ID" value="ACM05133.1"/>
    <property type="molecule type" value="Genomic_DNA"/>
</dbReference>
<feature type="transmembrane region" description="Helical" evidence="1">
    <location>
        <begin position="28"/>
        <end position="46"/>
    </location>
</feature>
<keyword evidence="1" id="KW-1133">Transmembrane helix</keyword>
<dbReference type="AlphaFoldDB" id="B9KXX1"/>
<dbReference type="InterPro" id="IPR026898">
    <property type="entry name" value="PrsW"/>
</dbReference>
<evidence type="ECO:0000313" key="2">
    <source>
        <dbReference type="EMBL" id="ACM05133.1"/>
    </source>
</evidence>
<protein>
    <submittedName>
        <fullName evidence="2">Putative conserved protein</fullName>
    </submittedName>
</protein>
<gene>
    <name evidence="2" type="ordered locus">trd_0313</name>
</gene>
<dbReference type="eggNOG" id="COG2339">
    <property type="taxonomic scope" value="Bacteria"/>
</dbReference>
<keyword evidence="1" id="KW-0812">Transmembrane</keyword>
<dbReference type="KEGG" id="tro:trd_0313"/>
<reference evidence="2 3" key="1">
    <citation type="journal article" date="2009" name="PLoS ONE">
        <title>Complete genome sequence of the aerobic CO-oxidizing thermophile Thermomicrobium roseum.</title>
        <authorList>
            <person name="Wu D."/>
            <person name="Raymond J."/>
            <person name="Wu M."/>
            <person name="Chatterji S."/>
            <person name="Ren Q."/>
            <person name="Graham J.E."/>
            <person name="Bryant D.A."/>
            <person name="Robb F."/>
            <person name="Colman A."/>
            <person name="Tallon L.J."/>
            <person name="Badger J.H."/>
            <person name="Madupu R."/>
            <person name="Ward N.L."/>
            <person name="Eisen J.A."/>
        </authorList>
    </citation>
    <scope>NUCLEOTIDE SEQUENCE [LARGE SCALE GENOMIC DNA]</scope>
    <source>
        <strain evidence="3">ATCC 27502 / DSM 5159 / P-2</strain>
    </source>
</reference>
<dbReference type="PANTHER" id="PTHR36844">
    <property type="entry name" value="PROTEASE PRSW"/>
    <property type="match status" value="1"/>
</dbReference>
<feature type="transmembrane region" description="Helical" evidence="1">
    <location>
        <begin position="55"/>
        <end position="79"/>
    </location>
</feature>
<feature type="transmembrane region" description="Helical" evidence="1">
    <location>
        <begin position="99"/>
        <end position="121"/>
    </location>
</feature>
<dbReference type="Pfam" id="PF13367">
    <property type="entry name" value="PrsW-protease"/>
    <property type="match status" value="1"/>
</dbReference>
<dbReference type="HOGENOM" id="CLU_039931_0_0_0"/>
<feature type="transmembrane region" description="Helical" evidence="1">
    <location>
        <begin position="201"/>
        <end position="220"/>
    </location>
</feature>
<dbReference type="GO" id="GO:0008233">
    <property type="term" value="F:peptidase activity"/>
    <property type="evidence" value="ECO:0007669"/>
    <property type="project" value="InterPro"/>
</dbReference>
<name>B9KXX1_THERP</name>
<keyword evidence="3" id="KW-1185">Reference proteome</keyword>
<dbReference type="Proteomes" id="UP000000447">
    <property type="component" value="Chromosome"/>
</dbReference>
<dbReference type="STRING" id="309801.trd_0313"/>
<dbReference type="PANTHER" id="PTHR36844:SF1">
    <property type="entry name" value="PROTEASE PRSW"/>
    <property type="match status" value="1"/>
</dbReference>
<proteinExistence type="predicted"/>
<feature type="transmembrane region" description="Helical" evidence="1">
    <location>
        <begin position="133"/>
        <end position="154"/>
    </location>
</feature>
<evidence type="ECO:0000256" key="1">
    <source>
        <dbReference type="SAM" id="Phobius"/>
    </source>
</evidence>
<feature type="transmembrane region" description="Helical" evidence="1">
    <location>
        <begin position="240"/>
        <end position="261"/>
    </location>
</feature>
<accession>B9KXX1</accession>
<feature type="transmembrane region" description="Helical" evidence="1">
    <location>
        <begin position="174"/>
        <end position="194"/>
    </location>
</feature>
<evidence type="ECO:0000313" key="3">
    <source>
        <dbReference type="Proteomes" id="UP000000447"/>
    </source>
</evidence>
<organism evidence="2 3">
    <name type="scientific">Thermomicrobium roseum (strain ATCC 27502 / DSM 5159 / P-2)</name>
    <dbReference type="NCBI Taxonomy" id="309801"/>
    <lineage>
        <taxon>Bacteria</taxon>
        <taxon>Pseudomonadati</taxon>
        <taxon>Thermomicrobiota</taxon>
        <taxon>Thermomicrobia</taxon>
        <taxon>Thermomicrobiales</taxon>
        <taxon>Thermomicrobiaceae</taxon>
        <taxon>Thermomicrobium</taxon>
    </lineage>
</organism>